<sequence length="644" mass="73000">MITFKTAARYLMPTLTTANVTVPALVLENMITSIETRVTAPTPVPHPCIAYPNIIPRSVIMCYPAHLDHPCTLPRLMPLARAQGLEVVHSKQTPKTKKFVTVEFLPDPCTSDRVRPDLLPFQHPQFAWTTQRKTGSRVLFHRSTRSFTSRPRALLSPKRSPNGSLITSTVSTGTLQPVRSNERSTWNLAVASARATPLRDAVNEFLQMPEMNWLKTVQLPMDFDDWAKRYPQTRREQLATARVGVLSSGELTAKDAMIKNFIKRETSHNFTDPRNISPRSDEFLSIIGPYISAIEHQAVRSRFLVKGLSPRQRARKVSWLTNYNRFMEVDYSRFDMTISADILRIFEHAVLKRQFPRTEHELYHQALDLALTTQGVSSYGTRYERQGGRCSGDAHTSIANGLLNYFLTWVCLQNLPKDSWRSIHEGDDGIIAFNAQYEEQIRANMTFLSCLGFKAKIRVVKCVEDAVFCGRRFVETTDGLRDMADVQRTMRKFNTTMSLGNAKILLLAKALSYNYTDADSPLIGALTYAIICILREDPDCQSQKKLRAALSKVSSERWMLKDAGVSVRPDALWRVKPPDVPPEMRATSALYDDISCDLQLSLENQYLSWIDIGHIPATFDKLHCDWEPEPTNVVVCGDITLFHA</sequence>
<evidence type="ECO:0000256" key="5">
    <source>
        <dbReference type="SAM" id="MobiDB-lite"/>
    </source>
</evidence>
<dbReference type="GO" id="GO:0039694">
    <property type="term" value="P:viral RNA genome replication"/>
    <property type="evidence" value="ECO:0007669"/>
    <property type="project" value="InterPro"/>
</dbReference>
<keyword evidence="4" id="KW-0547">Nucleotide-binding</keyword>
<evidence type="ECO:0000256" key="4">
    <source>
        <dbReference type="RuleBase" id="RU363062"/>
    </source>
</evidence>
<dbReference type="EMBL" id="MW434919">
    <property type="protein sequence ID" value="QRW42187.1"/>
    <property type="molecule type" value="Genomic_RNA"/>
</dbReference>
<comment type="catalytic activity">
    <reaction evidence="4">
        <text>RNA(n) + a ribonucleoside 5'-triphosphate = RNA(n+1) + diphosphate</text>
        <dbReference type="Rhea" id="RHEA:21248"/>
        <dbReference type="Rhea" id="RHEA-COMP:14527"/>
        <dbReference type="Rhea" id="RHEA-COMP:17342"/>
        <dbReference type="ChEBI" id="CHEBI:33019"/>
        <dbReference type="ChEBI" id="CHEBI:61557"/>
        <dbReference type="ChEBI" id="CHEBI:140395"/>
        <dbReference type="EC" id="2.7.7.48"/>
    </reaction>
</comment>
<protein>
    <recommendedName>
        <fullName evidence="4">RNA-directed RNA polymerase</fullName>
        <ecNumber evidence="4">2.7.7.48</ecNumber>
    </recommendedName>
</protein>
<keyword evidence="3 4" id="KW-0693">Viral RNA replication</keyword>
<dbReference type="InterPro" id="IPR007094">
    <property type="entry name" value="RNA-dir_pol_PSvirus"/>
</dbReference>
<proteinExistence type="predicted"/>
<organism evidence="7">
    <name type="scientific">Erebo virus</name>
    <dbReference type="NCBI Taxonomy" id="2800916"/>
    <lineage>
        <taxon>Viruses</taxon>
        <taxon>Riboviria</taxon>
    </lineage>
</organism>
<keyword evidence="2 4" id="KW-0548">Nucleotidyltransferase</keyword>
<evidence type="ECO:0000256" key="1">
    <source>
        <dbReference type="ARBA" id="ARBA00022679"/>
    </source>
</evidence>
<dbReference type="SUPFAM" id="SSF56672">
    <property type="entry name" value="DNA/RNA polymerases"/>
    <property type="match status" value="1"/>
</dbReference>
<dbReference type="EC" id="2.7.7.48" evidence="4"/>
<dbReference type="PROSITE" id="PS50507">
    <property type="entry name" value="RDRP_SSRNA_POS"/>
    <property type="match status" value="1"/>
</dbReference>
<dbReference type="GO" id="GO:0000166">
    <property type="term" value="F:nucleotide binding"/>
    <property type="evidence" value="ECO:0007669"/>
    <property type="project" value="UniProtKB-KW"/>
</dbReference>
<evidence type="ECO:0000256" key="2">
    <source>
        <dbReference type="ARBA" id="ARBA00022695"/>
    </source>
</evidence>
<dbReference type="InterPro" id="IPR002166">
    <property type="entry name" value="RNA_pol_HCV"/>
</dbReference>
<evidence type="ECO:0000256" key="3">
    <source>
        <dbReference type="ARBA" id="ARBA00022953"/>
    </source>
</evidence>
<feature type="region of interest" description="Disordered" evidence="5">
    <location>
        <begin position="150"/>
        <end position="169"/>
    </location>
</feature>
<dbReference type="GO" id="GO:0003723">
    <property type="term" value="F:RNA binding"/>
    <property type="evidence" value="ECO:0007669"/>
    <property type="project" value="InterPro"/>
</dbReference>
<name>A0A894KKL8_9VIRU</name>
<dbReference type="CDD" id="cd23174">
    <property type="entry name" value="ps-ssRNAv_CBPV-like_RdRp"/>
    <property type="match status" value="1"/>
</dbReference>
<keyword evidence="1 4" id="KW-0808">Transferase</keyword>
<dbReference type="GO" id="GO:0003968">
    <property type="term" value="F:RNA-directed RNA polymerase activity"/>
    <property type="evidence" value="ECO:0007669"/>
    <property type="project" value="UniProtKB-KW"/>
</dbReference>
<feature type="compositionally biased region" description="Polar residues" evidence="5">
    <location>
        <begin position="159"/>
        <end position="169"/>
    </location>
</feature>
<evidence type="ECO:0000313" key="7">
    <source>
        <dbReference type="EMBL" id="QRW42187.1"/>
    </source>
</evidence>
<dbReference type="InterPro" id="IPR043502">
    <property type="entry name" value="DNA/RNA_pol_sf"/>
</dbReference>
<evidence type="ECO:0000259" key="6">
    <source>
        <dbReference type="PROSITE" id="PS50507"/>
    </source>
</evidence>
<feature type="domain" description="RdRp catalytic" evidence="6">
    <location>
        <begin position="324"/>
        <end position="441"/>
    </location>
</feature>
<keyword evidence="4 7" id="KW-0696">RNA-directed RNA polymerase</keyword>
<dbReference type="Pfam" id="PF00998">
    <property type="entry name" value="RdRP_3"/>
    <property type="match status" value="1"/>
</dbReference>
<reference evidence="7" key="1">
    <citation type="journal article" date="2020" name="bioRxiv">
        <title>Single mosquito metatranscriptomics identifies vectors, emerging pathogens and reservoirs in one assay.</title>
        <authorList>
            <person name="Batson J."/>
            <person name="Dudas G."/>
            <person name="Haas-Stapleton E."/>
            <person name="Kistler A.L."/>
            <person name="Li L.M."/>
            <person name="Logan P."/>
            <person name="Ratnasiri K."/>
            <person name="Retallack H."/>
        </authorList>
    </citation>
    <scope>NUCLEOTIDE SEQUENCE</scope>
    <source>
        <strain evidence="7">CMS001_006_ALCO</strain>
    </source>
</reference>
<accession>A0A894KKL8</accession>